<evidence type="ECO:0000256" key="2">
    <source>
        <dbReference type="ARBA" id="ARBA00009172"/>
    </source>
</evidence>
<feature type="transmembrane region" description="Helical" evidence="6">
    <location>
        <begin position="42"/>
        <end position="60"/>
    </location>
</feature>
<dbReference type="PANTHER" id="PTHR19444:SF13">
    <property type="entry name" value="PROTEIN UNC-93 HOMOLOG A"/>
    <property type="match status" value="1"/>
</dbReference>
<accession>A0A7E6EVY7</accession>
<dbReference type="Proteomes" id="UP000515154">
    <property type="component" value="Linkage group LG6"/>
</dbReference>
<dbReference type="Gene3D" id="1.20.1250.20">
    <property type="entry name" value="MFS general substrate transporter like domains"/>
    <property type="match status" value="1"/>
</dbReference>
<dbReference type="AlphaFoldDB" id="A0A7E6EVY7"/>
<sequence>MTEKVNYSDSKVEIKTAEQPPSYDSVVAKTPPISKLRIIKNALVLSFGFLFLFTSFQALMNLQSTLNQEADVGLISTAVIYAALILSCLFLPPPIISLLGCKWTVALSMVTYTIYVAGNFYPKMWTMVIVSAIVGLGAAPLWSAKCAYLTEIGIWYSKWKNIDSDSSINHFFGVFFMIFQSSQIWGNLISSLILGQNTNQHSDFNSSNRSCGANYDLNAGGPPPISSVDEHQVREIVHKYFSRILRVSKYYVT</sequence>
<evidence type="ECO:0000313" key="8">
    <source>
        <dbReference type="RefSeq" id="XP_036359536.1"/>
    </source>
</evidence>
<dbReference type="RefSeq" id="XP_036359536.1">
    <property type="nucleotide sequence ID" value="XM_036503643.1"/>
</dbReference>
<evidence type="ECO:0000256" key="1">
    <source>
        <dbReference type="ARBA" id="ARBA00004141"/>
    </source>
</evidence>
<dbReference type="Pfam" id="PF05978">
    <property type="entry name" value="UNC-93"/>
    <property type="match status" value="1"/>
</dbReference>
<keyword evidence="5 6" id="KW-0472">Membrane</keyword>
<evidence type="ECO:0000256" key="3">
    <source>
        <dbReference type="ARBA" id="ARBA00022692"/>
    </source>
</evidence>
<feature type="transmembrane region" description="Helical" evidence="6">
    <location>
        <begin position="127"/>
        <end position="150"/>
    </location>
</feature>
<name>A0A7E6EVY7_9MOLL</name>
<evidence type="ECO:0000313" key="7">
    <source>
        <dbReference type="Proteomes" id="UP000515154"/>
    </source>
</evidence>
<organism evidence="7 10">
    <name type="scientific">Octopus sinensis</name>
    <name type="common">East Asian common octopus</name>
    <dbReference type="NCBI Taxonomy" id="2607531"/>
    <lineage>
        <taxon>Eukaryota</taxon>
        <taxon>Metazoa</taxon>
        <taxon>Spiralia</taxon>
        <taxon>Lophotrochozoa</taxon>
        <taxon>Mollusca</taxon>
        <taxon>Cephalopoda</taxon>
        <taxon>Coleoidea</taxon>
        <taxon>Octopodiformes</taxon>
        <taxon>Octopoda</taxon>
        <taxon>Incirrata</taxon>
        <taxon>Octopodidae</taxon>
        <taxon>Octopus</taxon>
    </lineage>
</organism>
<proteinExistence type="inferred from homology"/>
<dbReference type="PANTHER" id="PTHR19444">
    <property type="entry name" value="UNC-93 RELATED"/>
    <property type="match status" value="1"/>
</dbReference>
<evidence type="ECO:0000313" key="10">
    <source>
        <dbReference type="RefSeq" id="XP_036359539.1"/>
    </source>
</evidence>
<protein>
    <submittedName>
        <fullName evidence="8 9">Protein unc-93 homolog A-like</fullName>
    </submittedName>
</protein>
<dbReference type="RefSeq" id="XP_036359539.1">
    <property type="nucleotide sequence ID" value="XM_036503646.1"/>
</dbReference>
<evidence type="ECO:0000256" key="5">
    <source>
        <dbReference type="ARBA" id="ARBA00023136"/>
    </source>
</evidence>
<dbReference type="KEGG" id="osn:115212862"/>
<dbReference type="RefSeq" id="XP_036359537.1">
    <property type="nucleotide sequence ID" value="XM_036503644.1"/>
</dbReference>
<feature type="transmembrane region" description="Helical" evidence="6">
    <location>
        <begin position="72"/>
        <end position="91"/>
    </location>
</feature>
<keyword evidence="7" id="KW-1185">Reference proteome</keyword>
<dbReference type="SUPFAM" id="SSF103473">
    <property type="entry name" value="MFS general substrate transporter"/>
    <property type="match status" value="1"/>
</dbReference>
<dbReference type="InterPro" id="IPR010291">
    <property type="entry name" value="Ion_channel_UNC-93"/>
</dbReference>
<dbReference type="GO" id="GO:0016020">
    <property type="term" value="C:membrane"/>
    <property type="evidence" value="ECO:0007669"/>
    <property type="project" value="UniProtKB-SubCell"/>
</dbReference>
<gene>
    <name evidence="8 9 10" type="primary">LOC115212862</name>
</gene>
<dbReference type="InterPro" id="IPR036259">
    <property type="entry name" value="MFS_trans_sf"/>
</dbReference>
<feature type="transmembrane region" description="Helical" evidence="6">
    <location>
        <begin position="171"/>
        <end position="194"/>
    </location>
</feature>
<reference evidence="8 9" key="1">
    <citation type="submission" date="2025-08" db="UniProtKB">
        <authorList>
            <consortium name="RefSeq"/>
        </authorList>
    </citation>
    <scope>IDENTIFICATION</scope>
</reference>
<evidence type="ECO:0000256" key="6">
    <source>
        <dbReference type="SAM" id="Phobius"/>
    </source>
</evidence>
<dbReference type="InterPro" id="IPR051951">
    <property type="entry name" value="UNC-93_regulatory"/>
</dbReference>
<comment type="subcellular location">
    <subcellularLocation>
        <location evidence="1">Membrane</location>
        <topology evidence="1">Multi-pass membrane protein</topology>
    </subcellularLocation>
</comment>
<comment type="similarity">
    <text evidence="2">Belongs to the unc-93 family.</text>
</comment>
<keyword evidence="3 6" id="KW-0812">Transmembrane</keyword>
<evidence type="ECO:0000313" key="9">
    <source>
        <dbReference type="RefSeq" id="XP_036359537.1"/>
    </source>
</evidence>
<evidence type="ECO:0000256" key="4">
    <source>
        <dbReference type="ARBA" id="ARBA00022989"/>
    </source>
</evidence>
<keyword evidence="4 6" id="KW-1133">Transmembrane helix</keyword>